<evidence type="ECO:0000256" key="5">
    <source>
        <dbReference type="ARBA" id="ARBA00023002"/>
    </source>
</evidence>
<dbReference type="GO" id="GO:0005737">
    <property type="term" value="C:cytoplasm"/>
    <property type="evidence" value="ECO:0007669"/>
    <property type="project" value="TreeGrafter"/>
</dbReference>
<reference evidence="8" key="1">
    <citation type="submission" date="2015-07" db="EMBL/GenBank/DDBJ databases">
        <title>MeaNS - Measles Nucleotide Surveillance Program.</title>
        <authorList>
            <person name="Tran T."/>
            <person name="Druce J."/>
        </authorList>
    </citation>
    <scope>NUCLEOTIDE SEQUENCE</scope>
    <source>
        <strain evidence="8">UCB-OBI-ISO-001</strain>
        <tissue evidence="8">Gonad</tissue>
    </source>
</reference>
<dbReference type="STRING" id="37653.A0A0L8GQD8"/>
<dbReference type="InterPro" id="IPR006076">
    <property type="entry name" value="FAD-dep_OxRdtase"/>
</dbReference>
<evidence type="ECO:0000259" key="7">
    <source>
        <dbReference type="Pfam" id="PF01266"/>
    </source>
</evidence>
<keyword evidence="5" id="KW-0560">Oxidoreductase</keyword>
<evidence type="ECO:0000256" key="2">
    <source>
        <dbReference type="ARBA" id="ARBA00006730"/>
    </source>
</evidence>
<dbReference type="GO" id="GO:0071949">
    <property type="term" value="F:FAD binding"/>
    <property type="evidence" value="ECO:0007669"/>
    <property type="project" value="InterPro"/>
</dbReference>
<dbReference type="InterPro" id="IPR023209">
    <property type="entry name" value="DAO"/>
</dbReference>
<evidence type="ECO:0000256" key="6">
    <source>
        <dbReference type="PIRSR" id="PIRSR000189-1"/>
    </source>
</evidence>
<gene>
    <name evidence="8" type="ORF">OCBIM_22030228mg</name>
</gene>
<evidence type="ECO:0000313" key="8">
    <source>
        <dbReference type="EMBL" id="KOF78835.1"/>
    </source>
</evidence>
<protein>
    <recommendedName>
        <fullName evidence="7">FAD dependent oxidoreductase domain-containing protein</fullName>
    </recommendedName>
</protein>
<keyword evidence="4 6" id="KW-0274">FAD</keyword>
<feature type="binding site" evidence="6">
    <location>
        <position position="275"/>
    </location>
    <ligand>
        <name>D-dopa</name>
        <dbReference type="ChEBI" id="CHEBI:149689"/>
    </ligand>
</feature>
<dbReference type="OMA" id="GYMHLLD"/>
<comment type="cofactor">
    <cofactor evidence="1 6">
        <name>FAD</name>
        <dbReference type="ChEBI" id="CHEBI:57692"/>
    </cofactor>
</comment>
<sequence length="336" mass="37793">MVKIAVIGAGVVGLSTALQVKQNFPFCSVTVVADKFNTETTSDGAGGLFRPNMVTLSANPFESLKQWCQDTFRHFNNLFSSPEASDCGIALMSGFLLSNKEELDMIQDISFGETKMTPEQIANMGFNYKHVTKMLTYTMECRKYLPWLTSKFLSLGGNVHHHRLKSLEELVGVYDVVVNCSGLGAKDLVSDPLVYPVKGQLIQVEAPWVKHFYYFDDDTYVIPNINRTSLGGVRIKNNYSTEVDPEISKSIWQRCTSRIPSLQKAKVLWEWAGLRPHRDPIRLEQDIMNFPKGTLKVVHNYGHGANGVSLSWGTAKHATRLVRQFLENDPELRSKL</sequence>
<evidence type="ECO:0000256" key="4">
    <source>
        <dbReference type="ARBA" id="ARBA00022827"/>
    </source>
</evidence>
<dbReference type="AlphaFoldDB" id="A0A0L8GQD8"/>
<accession>A0A0L8GQD8</accession>
<dbReference type="SUPFAM" id="SSF51971">
    <property type="entry name" value="Nucleotide-binding domain"/>
    <property type="match status" value="1"/>
</dbReference>
<dbReference type="PANTHER" id="PTHR11530:SF17">
    <property type="entry name" value="RE49860P"/>
    <property type="match status" value="1"/>
</dbReference>
<dbReference type="InterPro" id="IPR006181">
    <property type="entry name" value="D-amino_acid_oxidase_CS"/>
</dbReference>
<comment type="similarity">
    <text evidence="2">Belongs to the DAMOX/DASOX family.</text>
</comment>
<proteinExistence type="inferred from homology"/>
<dbReference type="PIRSF" id="PIRSF000189">
    <property type="entry name" value="D-aa_oxidase"/>
    <property type="match status" value="1"/>
</dbReference>
<dbReference type="PANTHER" id="PTHR11530">
    <property type="entry name" value="D-AMINO ACID OXIDASE"/>
    <property type="match status" value="1"/>
</dbReference>
<keyword evidence="3" id="KW-0285">Flavoprotein</keyword>
<dbReference type="Gene3D" id="3.30.9.10">
    <property type="entry name" value="D-Amino Acid Oxidase, subunit A, domain 2"/>
    <property type="match status" value="1"/>
</dbReference>
<organism evidence="8">
    <name type="scientific">Octopus bimaculoides</name>
    <name type="common">California two-spotted octopus</name>
    <dbReference type="NCBI Taxonomy" id="37653"/>
    <lineage>
        <taxon>Eukaryota</taxon>
        <taxon>Metazoa</taxon>
        <taxon>Spiralia</taxon>
        <taxon>Lophotrochozoa</taxon>
        <taxon>Mollusca</taxon>
        <taxon>Cephalopoda</taxon>
        <taxon>Coleoidea</taxon>
        <taxon>Octopodiformes</taxon>
        <taxon>Octopoda</taxon>
        <taxon>Incirrata</taxon>
        <taxon>Octopodidae</taxon>
        <taxon>Octopus</taxon>
    </lineage>
</organism>
<feature type="domain" description="FAD dependent oxidoreductase" evidence="7">
    <location>
        <begin position="3"/>
        <end position="321"/>
    </location>
</feature>
<name>A0A0L8GQD8_OCTBM</name>
<dbReference type="OrthoDB" id="2015447at2759"/>
<dbReference type="SUPFAM" id="SSF54373">
    <property type="entry name" value="FAD-linked reductases, C-terminal domain"/>
    <property type="match status" value="1"/>
</dbReference>
<dbReference type="GO" id="GO:0019478">
    <property type="term" value="P:D-amino acid catabolic process"/>
    <property type="evidence" value="ECO:0007669"/>
    <property type="project" value="TreeGrafter"/>
</dbReference>
<dbReference type="GO" id="GO:0003884">
    <property type="term" value="F:D-amino-acid oxidase activity"/>
    <property type="evidence" value="ECO:0007669"/>
    <property type="project" value="InterPro"/>
</dbReference>
<evidence type="ECO:0000256" key="1">
    <source>
        <dbReference type="ARBA" id="ARBA00001974"/>
    </source>
</evidence>
<evidence type="ECO:0000256" key="3">
    <source>
        <dbReference type="ARBA" id="ARBA00022630"/>
    </source>
</evidence>
<feature type="binding site" evidence="6">
    <location>
        <begin position="41"/>
        <end position="42"/>
    </location>
    <ligand>
        <name>FAD</name>
        <dbReference type="ChEBI" id="CHEBI:57692"/>
    </ligand>
</feature>
<feature type="binding site" evidence="6">
    <location>
        <position position="220"/>
    </location>
    <ligand>
        <name>D-dopa</name>
        <dbReference type="ChEBI" id="CHEBI:149689"/>
    </ligand>
</feature>
<dbReference type="EMBL" id="KQ420925">
    <property type="protein sequence ID" value="KOF78835.1"/>
    <property type="molecule type" value="Genomic_DNA"/>
</dbReference>
<dbReference type="Gene3D" id="3.40.50.720">
    <property type="entry name" value="NAD(P)-binding Rossmann-like Domain"/>
    <property type="match status" value="1"/>
</dbReference>
<dbReference type="PROSITE" id="PS00677">
    <property type="entry name" value="DAO"/>
    <property type="match status" value="1"/>
</dbReference>
<dbReference type="Pfam" id="PF01266">
    <property type="entry name" value="DAO"/>
    <property type="match status" value="1"/>
</dbReference>